<evidence type="ECO:0000256" key="10">
    <source>
        <dbReference type="SAM" id="Phobius"/>
    </source>
</evidence>
<dbReference type="GO" id="GO:0007156">
    <property type="term" value="P:homophilic cell adhesion via plasma membrane adhesion molecules"/>
    <property type="evidence" value="ECO:0007669"/>
    <property type="project" value="InterPro"/>
</dbReference>
<dbReference type="OrthoDB" id="6252479at2759"/>
<feature type="transmembrane region" description="Helical" evidence="10">
    <location>
        <begin position="932"/>
        <end position="956"/>
    </location>
</feature>
<dbReference type="WBParaSite" id="TTAC_0000693101-mRNA-1">
    <property type="protein sequence ID" value="TTAC_0000693101-mRNA-1"/>
    <property type="gene ID" value="TTAC_0000693101"/>
</dbReference>
<evidence type="ECO:0000256" key="1">
    <source>
        <dbReference type="ARBA" id="ARBA00004167"/>
    </source>
</evidence>
<feature type="domain" description="Cadherin" evidence="12">
    <location>
        <begin position="520"/>
        <end position="623"/>
    </location>
</feature>
<feature type="compositionally biased region" description="Pro residues" evidence="9">
    <location>
        <begin position="1011"/>
        <end position="1026"/>
    </location>
</feature>
<name>A0A0R3X174_HYDTA</name>
<evidence type="ECO:0000313" key="14">
    <source>
        <dbReference type="Proteomes" id="UP000274429"/>
    </source>
</evidence>
<dbReference type="InterPro" id="IPR002126">
    <property type="entry name" value="Cadherin-like_dom"/>
</dbReference>
<keyword evidence="5 10" id="KW-1133">Transmembrane helix</keyword>
<keyword evidence="7" id="KW-0325">Glycoprotein</keyword>
<evidence type="ECO:0000256" key="3">
    <source>
        <dbReference type="ARBA" id="ARBA00022737"/>
    </source>
</evidence>
<dbReference type="STRING" id="6205.A0A0R3X174"/>
<evidence type="ECO:0000256" key="11">
    <source>
        <dbReference type="SAM" id="SignalP"/>
    </source>
</evidence>
<keyword evidence="4 8" id="KW-0106">Calcium</keyword>
<evidence type="ECO:0000256" key="9">
    <source>
        <dbReference type="SAM" id="MobiDB-lite"/>
    </source>
</evidence>
<feature type="domain" description="Cadherin" evidence="12">
    <location>
        <begin position="150"/>
        <end position="257"/>
    </location>
</feature>
<dbReference type="InterPro" id="IPR015919">
    <property type="entry name" value="Cadherin-like_sf"/>
</dbReference>
<dbReference type="GO" id="GO:0005509">
    <property type="term" value="F:calcium ion binding"/>
    <property type="evidence" value="ECO:0007669"/>
    <property type="project" value="UniProtKB-UniRule"/>
</dbReference>
<reference evidence="15" key="1">
    <citation type="submission" date="2017-02" db="UniProtKB">
        <authorList>
            <consortium name="WormBaseParasite"/>
        </authorList>
    </citation>
    <scope>IDENTIFICATION</scope>
</reference>
<evidence type="ECO:0000256" key="5">
    <source>
        <dbReference type="ARBA" id="ARBA00022989"/>
    </source>
</evidence>
<dbReference type="SMART" id="SM00112">
    <property type="entry name" value="CA"/>
    <property type="match status" value="6"/>
</dbReference>
<dbReference type="PANTHER" id="PTHR24028">
    <property type="entry name" value="CADHERIN-87A"/>
    <property type="match status" value="1"/>
</dbReference>
<evidence type="ECO:0000313" key="15">
    <source>
        <dbReference type="WBParaSite" id="TTAC_0000693101-mRNA-1"/>
    </source>
</evidence>
<evidence type="ECO:0000313" key="13">
    <source>
        <dbReference type="EMBL" id="VDM31200.1"/>
    </source>
</evidence>
<comment type="subcellular location">
    <subcellularLocation>
        <location evidence="1">Membrane</location>
        <topology evidence="1">Single-pass membrane protein</topology>
    </subcellularLocation>
</comment>
<evidence type="ECO:0000256" key="6">
    <source>
        <dbReference type="ARBA" id="ARBA00023136"/>
    </source>
</evidence>
<dbReference type="InterPro" id="IPR050174">
    <property type="entry name" value="Protocadherin/Cadherin-CA"/>
</dbReference>
<dbReference type="PRINTS" id="PR00205">
    <property type="entry name" value="CADHERIN"/>
</dbReference>
<protein>
    <submittedName>
        <fullName evidence="15">Cadherin domain-containing protein</fullName>
    </submittedName>
</protein>
<proteinExistence type="predicted"/>
<feature type="signal peptide" evidence="11">
    <location>
        <begin position="1"/>
        <end position="27"/>
    </location>
</feature>
<accession>A0A0R3X174</accession>
<dbReference type="Proteomes" id="UP000274429">
    <property type="component" value="Unassembled WGS sequence"/>
</dbReference>
<dbReference type="AlphaFoldDB" id="A0A0R3X174"/>
<evidence type="ECO:0000256" key="7">
    <source>
        <dbReference type="ARBA" id="ARBA00023180"/>
    </source>
</evidence>
<dbReference type="PROSITE" id="PS50268">
    <property type="entry name" value="CADHERIN_2"/>
    <property type="match status" value="6"/>
</dbReference>
<keyword evidence="3" id="KW-0677">Repeat</keyword>
<gene>
    <name evidence="13" type="ORF">TTAC_LOCUS6916</name>
</gene>
<keyword evidence="6 10" id="KW-0472">Membrane</keyword>
<evidence type="ECO:0000259" key="12">
    <source>
        <dbReference type="PROSITE" id="PS50268"/>
    </source>
</evidence>
<dbReference type="Pfam" id="PF00028">
    <property type="entry name" value="Cadherin"/>
    <property type="match status" value="3"/>
</dbReference>
<organism evidence="15">
    <name type="scientific">Hydatigena taeniaeformis</name>
    <name type="common">Feline tapeworm</name>
    <name type="synonym">Taenia taeniaeformis</name>
    <dbReference type="NCBI Taxonomy" id="6205"/>
    <lineage>
        <taxon>Eukaryota</taxon>
        <taxon>Metazoa</taxon>
        <taxon>Spiralia</taxon>
        <taxon>Lophotrochozoa</taxon>
        <taxon>Platyhelminthes</taxon>
        <taxon>Cestoda</taxon>
        <taxon>Eucestoda</taxon>
        <taxon>Cyclophyllidea</taxon>
        <taxon>Taeniidae</taxon>
        <taxon>Hydatigera</taxon>
    </lineage>
</organism>
<dbReference type="EMBL" id="UYWX01020332">
    <property type="protein sequence ID" value="VDM31200.1"/>
    <property type="molecule type" value="Genomic_DNA"/>
</dbReference>
<keyword evidence="2 10" id="KW-0812">Transmembrane</keyword>
<feature type="region of interest" description="Disordered" evidence="9">
    <location>
        <begin position="1006"/>
        <end position="1026"/>
    </location>
</feature>
<dbReference type="CDD" id="cd11304">
    <property type="entry name" value="Cadherin_repeat"/>
    <property type="match status" value="6"/>
</dbReference>
<feature type="domain" description="Cadherin" evidence="12">
    <location>
        <begin position="258"/>
        <end position="368"/>
    </location>
</feature>
<keyword evidence="14" id="KW-1185">Reference proteome</keyword>
<dbReference type="PROSITE" id="PS00232">
    <property type="entry name" value="CADHERIN_1"/>
    <property type="match status" value="1"/>
</dbReference>
<dbReference type="PROSITE" id="PS51257">
    <property type="entry name" value="PROKAR_LIPOPROTEIN"/>
    <property type="match status" value="1"/>
</dbReference>
<dbReference type="SUPFAM" id="SSF49313">
    <property type="entry name" value="Cadherin-like"/>
    <property type="match status" value="6"/>
</dbReference>
<feature type="domain" description="Cadherin" evidence="12">
    <location>
        <begin position="394"/>
        <end position="515"/>
    </location>
</feature>
<dbReference type="PANTHER" id="PTHR24028:SF146">
    <property type="entry name" value="CADHERIN 96CB, ISOFORM D-RELATED"/>
    <property type="match status" value="1"/>
</dbReference>
<dbReference type="Gene3D" id="2.60.40.60">
    <property type="entry name" value="Cadherins"/>
    <property type="match status" value="7"/>
</dbReference>
<feature type="domain" description="Cadherin" evidence="12">
    <location>
        <begin position="764"/>
        <end position="894"/>
    </location>
</feature>
<dbReference type="InterPro" id="IPR020894">
    <property type="entry name" value="Cadherin_CS"/>
</dbReference>
<evidence type="ECO:0000256" key="2">
    <source>
        <dbReference type="ARBA" id="ARBA00022692"/>
    </source>
</evidence>
<evidence type="ECO:0000256" key="4">
    <source>
        <dbReference type="ARBA" id="ARBA00022837"/>
    </source>
</evidence>
<reference evidence="13 14" key="2">
    <citation type="submission" date="2018-11" db="EMBL/GenBank/DDBJ databases">
        <authorList>
            <consortium name="Pathogen Informatics"/>
        </authorList>
    </citation>
    <scope>NUCLEOTIDE SEQUENCE [LARGE SCALE GENOMIC DNA]</scope>
</reference>
<dbReference type="GO" id="GO:0005886">
    <property type="term" value="C:plasma membrane"/>
    <property type="evidence" value="ECO:0007669"/>
    <property type="project" value="InterPro"/>
</dbReference>
<feature type="chain" id="PRO_5043133159" evidence="11">
    <location>
        <begin position="28"/>
        <end position="1104"/>
    </location>
</feature>
<feature type="domain" description="Cadherin" evidence="12">
    <location>
        <begin position="648"/>
        <end position="760"/>
    </location>
</feature>
<keyword evidence="11" id="KW-0732">Signal</keyword>
<evidence type="ECO:0000256" key="8">
    <source>
        <dbReference type="PROSITE-ProRule" id="PRU00043"/>
    </source>
</evidence>
<sequence>MPVRFLHLSPVSLPAVLLLWIACLGEAKFVELTFHVTEHSEASKLIGNLLECIALPREEVRSISVESPPPEEWITYVHINTTTGDIYTSAESPTTLDREMICPLQGVDEVIQECQISLLISINQKYLVSLHLIIDDINDSPPLFFHRGQIIKELALSLPETAAVGETAIDLPTAVDPDLKSSLSPVTYHLIGENLPFYLTSRGGVPKLCLSAPLDFESVPLHTFFLQACEDHRAEHLCSSIRVIIHVENVNDHAPTFLNSTYNAVINEDTPVGTTILTVEAFDDDSPPFGNVSYALLSSKKSSIEPFPFAVDERSGRVFLQSPQLEPKKYSFMVEAMEGVNSTSPVSKHATALVVIFVADVNNQRPIIELKPFSNASTLTYATVGGEFVVDHQEEVMDTTVLAYLTVTDKDEGSNALCTCRLEDSPLTRAFELTKVNQLSPQMNVYRLIAIRPLDAEDSVVLRHLIQPVEADRCKGVAGFLALKITCADSGSKPLETQATIYIALRDVDEYPTKFVTPDSEEVYRISVKEDAKVGTKLMDLVVSDVDTGRCIQVSTSLENDQIFVEPGSGTLVLASPLDYETTTSISFTVTAGEQRNHSKGQPTATATVILEILNVNDNQPRLTSLKTIENKMCQKIVASIIESINQTVDCFTVEVEEEVEIGFRVHRLVAIDADTPNTTSGFIFSLIGAYAPIKSQKVEKLKVSPLEVTKKGDLLVTGRLDREQFNWVDLLISVSDGEESSVSLLRVNLVDINDNHPVWQFPSPTDYHISVSIFAQVDAIISRVQALDADFGALNGGVEYKILPQPKNTAASGLLRDHLTHSVYGSHLFFINPQTGKLSVKQALPNQTTVPYRLDLVAADKGKPTLESTAHLLISLVDRPFNDIQMIQSNPVGGSNNLQNDGVDTVQAPSLNVVMEQSEAQSTSSSMENKIYIIGISAGVLTFLFFIAIISFVLCKRLQGGSRSFCQKSPNSLELQSNQRRSWSSTIASPVHEVLLERRDPEIVSTHPITQPPSPPPVPPPPSTPPLPVVGIPTCSIAFSGAASSPVEMSSVKNVPVIVSVAVLPPASSTPTEYVVISEGVTVTPSKYNWNVVNDSDFIITER</sequence>